<dbReference type="InterPro" id="IPR011010">
    <property type="entry name" value="DNA_brk_join_enz"/>
</dbReference>
<organism evidence="8 9">
    <name type="scientific">Olleya aquimaris</name>
    <dbReference type="NCBI Taxonomy" id="639310"/>
    <lineage>
        <taxon>Bacteria</taxon>
        <taxon>Pseudomonadati</taxon>
        <taxon>Bacteroidota</taxon>
        <taxon>Flavobacteriia</taxon>
        <taxon>Flavobacteriales</taxon>
        <taxon>Flavobacteriaceae</taxon>
    </lineage>
</organism>
<dbReference type="Proteomes" id="UP000248703">
    <property type="component" value="Unassembled WGS sequence"/>
</dbReference>
<dbReference type="SUPFAM" id="SSF56349">
    <property type="entry name" value="DNA breaking-rejoining enzymes"/>
    <property type="match status" value="1"/>
</dbReference>
<dbReference type="InterPro" id="IPR050090">
    <property type="entry name" value="Tyrosine_recombinase_XerCD"/>
</dbReference>
<gene>
    <name evidence="8" type="ORF">LY08_00084</name>
</gene>
<dbReference type="InterPro" id="IPR025269">
    <property type="entry name" value="SAM-like_dom"/>
</dbReference>
<evidence type="ECO:0000256" key="3">
    <source>
        <dbReference type="ARBA" id="ARBA00023125"/>
    </source>
</evidence>
<dbReference type="PROSITE" id="PS51900">
    <property type="entry name" value="CB"/>
    <property type="match status" value="1"/>
</dbReference>
<evidence type="ECO:0000256" key="1">
    <source>
        <dbReference type="ARBA" id="ARBA00008857"/>
    </source>
</evidence>
<dbReference type="Gene3D" id="1.10.443.10">
    <property type="entry name" value="Intergrase catalytic core"/>
    <property type="match status" value="1"/>
</dbReference>
<accession>A0A327RKY5</accession>
<evidence type="ECO:0000313" key="8">
    <source>
        <dbReference type="EMBL" id="RAJ17816.1"/>
    </source>
</evidence>
<evidence type="ECO:0000313" key="9">
    <source>
        <dbReference type="Proteomes" id="UP000248703"/>
    </source>
</evidence>
<dbReference type="InterPro" id="IPR002104">
    <property type="entry name" value="Integrase_catalytic"/>
</dbReference>
<evidence type="ECO:0000259" key="6">
    <source>
        <dbReference type="PROSITE" id="PS51898"/>
    </source>
</evidence>
<sequence length="439" mass="50760">MLSLMLSQNKTNIVNSTTGTITFRLKDSKSKKESPIIFDYSFGRGNRIKYSTGFKTIPKNWDHSNQRIRAVSTIKNREEVNNKLLEIKSDFLKAVSRLSKSDQQKKAVLKTIYDNVIGREKSDNTTSINFFKYAENFINSHKSNNTAKITKLSDVTIRSYKQTINKLNKFNTSTSFNLNFEKFDIEFYHSFIDFLEEDNYSTNTIGKHIKNIIALLNRATEDGVNKNLKYKHRDFKRISEKTTSIYLSKNEIDTIYNLDLSNTPNWERARDIFIIGYYTGQRVSDYNGLTNKNIKTFNGKEVFEIHQKKTKKTVYIPIHKKIKAIMNNSYAGGLPEKMSDQKINKFIKKVCQKAKIKEEITTKITLGGKIIEKSVPKYDLVGTHTARRSFCTNAYLSKMPVIDIMALSGHVTEKEFYNYIKVTPQERAVKIADSPFFNN</sequence>
<comment type="similarity">
    <text evidence="1">Belongs to the 'phage' integrase family.</text>
</comment>
<keyword evidence="9" id="KW-1185">Reference proteome</keyword>
<dbReference type="Pfam" id="PF17293">
    <property type="entry name" value="Arm-DNA-bind_5"/>
    <property type="match status" value="1"/>
</dbReference>
<name>A0A327RKY5_9FLAO</name>
<keyword evidence="4" id="KW-0233">DNA recombination</keyword>
<dbReference type="InterPro" id="IPR010998">
    <property type="entry name" value="Integrase_recombinase_N"/>
</dbReference>
<evidence type="ECO:0000259" key="7">
    <source>
        <dbReference type="PROSITE" id="PS51900"/>
    </source>
</evidence>
<dbReference type="EMBL" id="QLLO01000001">
    <property type="protein sequence ID" value="RAJ17816.1"/>
    <property type="molecule type" value="Genomic_DNA"/>
</dbReference>
<dbReference type="PROSITE" id="PS51898">
    <property type="entry name" value="TYR_RECOMBINASE"/>
    <property type="match status" value="1"/>
</dbReference>
<keyword evidence="3 5" id="KW-0238">DNA-binding</keyword>
<keyword evidence="2" id="KW-0229">DNA integration</keyword>
<dbReference type="PANTHER" id="PTHR30349">
    <property type="entry name" value="PHAGE INTEGRASE-RELATED"/>
    <property type="match status" value="1"/>
</dbReference>
<comment type="caution">
    <text evidence="8">The sequence shown here is derived from an EMBL/GenBank/DDBJ whole genome shotgun (WGS) entry which is preliminary data.</text>
</comment>
<dbReference type="CDD" id="cd01185">
    <property type="entry name" value="INTN1_C_like"/>
    <property type="match status" value="1"/>
</dbReference>
<dbReference type="InterPro" id="IPR035386">
    <property type="entry name" value="Arm-DNA-bind_5"/>
</dbReference>
<dbReference type="InterPro" id="IPR044068">
    <property type="entry name" value="CB"/>
</dbReference>
<dbReference type="Pfam" id="PF00589">
    <property type="entry name" value="Phage_integrase"/>
    <property type="match status" value="1"/>
</dbReference>
<feature type="domain" description="Core-binding (CB)" evidence="7">
    <location>
        <begin position="128"/>
        <end position="220"/>
    </location>
</feature>
<evidence type="ECO:0000256" key="2">
    <source>
        <dbReference type="ARBA" id="ARBA00022908"/>
    </source>
</evidence>
<dbReference type="Gene3D" id="1.10.150.130">
    <property type="match status" value="1"/>
</dbReference>
<dbReference type="PANTHER" id="PTHR30349:SF64">
    <property type="entry name" value="PROPHAGE INTEGRASE INTD-RELATED"/>
    <property type="match status" value="1"/>
</dbReference>
<dbReference type="InterPro" id="IPR013762">
    <property type="entry name" value="Integrase-like_cat_sf"/>
</dbReference>
<dbReference type="GO" id="GO:0003677">
    <property type="term" value="F:DNA binding"/>
    <property type="evidence" value="ECO:0007669"/>
    <property type="project" value="UniProtKB-UniRule"/>
</dbReference>
<dbReference type="GO" id="GO:0015074">
    <property type="term" value="P:DNA integration"/>
    <property type="evidence" value="ECO:0007669"/>
    <property type="project" value="UniProtKB-KW"/>
</dbReference>
<reference evidence="8 9" key="1">
    <citation type="submission" date="2018-06" db="EMBL/GenBank/DDBJ databases">
        <title>Genomic Encyclopedia of Archaeal and Bacterial Type Strains, Phase II (KMG-II): from individual species to whole genera.</title>
        <authorList>
            <person name="Goeker M."/>
        </authorList>
    </citation>
    <scope>NUCLEOTIDE SEQUENCE [LARGE SCALE GENOMIC DNA]</scope>
    <source>
        <strain evidence="8 9">DSM 24464</strain>
    </source>
</reference>
<dbReference type="GO" id="GO:0006310">
    <property type="term" value="P:DNA recombination"/>
    <property type="evidence" value="ECO:0007669"/>
    <property type="project" value="UniProtKB-KW"/>
</dbReference>
<feature type="domain" description="Tyr recombinase" evidence="6">
    <location>
        <begin position="242"/>
        <end position="433"/>
    </location>
</feature>
<protein>
    <submittedName>
        <fullName evidence="8">Site-specific recombinase XerD</fullName>
    </submittedName>
</protein>
<evidence type="ECO:0000256" key="5">
    <source>
        <dbReference type="PROSITE-ProRule" id="PRU01248"/>
    </source>
</evidence>
<dbReference type="Pfam" id="PF13102">
    <property type="entry name" value="Phage_int_SAM_5"/>
    <property type="match status" value="1"/>
</dbReference>
<proteinExistence type="inferred from homology"/>
<dbReference type="AlphaFoldDB" id="A0A327RKY5"/>
<evidence type="ECO:0000256" key="4">
    <source>
        <dbReference type="ARBA" id="ARBA00023172"/>
    </source>
</evidence>